<dbReference type="EMBL" id="CM037153">
    <property type="protein sequence ID" value="KAH7859072.1"/>
    <property type="molecule type" value="Genomic_DNA"/>
</dbReference>
<comment type="caution">
    <text evidence="1">The sequence shown here is derived from an EMBL/GenBank/DDBJ whole genome shotgun (WGS) entry which is preliminary data.</text>
</comment>
<evidence type="ECO:0000313" key="1">
    <source>
        <dbReference type="EMBL" id="KAH7859072.1"/>
    </source>
</evidence>
<accession>A0ACB7Z0T4</accession>
<protein>
    <submittedName>
        <fullName evidence="1">Uncharacterized protein</fullName>
    </submittedName>
</protein>
<reference evidence="1 2" key="1">
    <citation type="journal article" date="2021" name="Hortic Res">
        <title>High-quality reference genome and annotation aids understanding of berry development for evergreen blueberry (Vaccinium darrowii).</title>
        <authorList>
            <person name="Yu J."/>
            <person name="Hulse-Kemp A.M."/>
            <person name="Babiker E."/>
            <person name="Staton M."/>
        </authorList>
    </citation>
    <scope>NUCLEOTIDE SEQUENCE [LARGE SCALE GENOMIC DNA]</scope>
    <source>
        <strain evidence="2">cv. NJ 8807/NJ 8810</strain>
        <tissue evidence="1">Young leaf</tissue>
    </source>
</reference>
<dbReference type="Proteomes" id="UP000828048">
    <property type="component" value="Chromosome 3"/>
</dbReference>
<proteinExistence type="predicted"/>
<keyword evidence="2" id="KW-1185">Reference proteome</keyword>
<organism evidence="1 2">
    <name type="scientific">Vaccinium darrowii</name>
    <dbReference type="NCBI Taxonomy" id="229202"/>
    <lineage>
        <taxon>Eukaryota</taxon>
        <taxon>Viridiplantae</taxon>
        <taxon>Streptophyta</taxon>
        <taxon>Embryophyta</taxon>
        <taxon>Tracheophyta</taxon>
        <taxon>Spermatophyta</taxon>
        <taxon>Magnoliopsida</taxon>
        <taxon>eudicotyledons</taxon>
        <taxon>Gunneridae</taxon>
        <taxon>Pentapetalae</taxon>
        <taxon>asterids</taxon>
        <taxon>Ericales</taxon>
        <taxon>Ericaceae</taxon>
        <taxon>Vaccinioideae</taxon>
        <taxon>Vaccinieae</taxon>
        <taxon>Vaccinium</taxon>
    </lineage>
</organism>
<gene>
    <name evidence="1" type="ORF">Vadar_031248</name>
</gene>
<sequence length="161" mass="18542">MQPSSTAVKNLCRQIIRYYWKPAESEHCNVFISHKRSDTNKNVAGLLYYLFSTLNLKPFLDSRSMKPGDKLYEKINAAIRDCKVGIVVISPNYCDSYYCLHELCMLMECNKKVIPIYVDVKPYDLKVSDKGSYTKEELLRYRTAIEEAKNTLGLTFESSNG</sequence>
<evidence type="ECO:0000313" key="2">
    <source>
        <dbReference type="Proteomes" id="UP000828048"/>
    </source>
</evidence>
<name>A0ACB7Z0T4_9ERIC</name>